<dbReference type="STRING" id="230819.A0A5C3KQ02"/>
<sequence>MDKSLDELIASKPKGGARRGTGRRSTGRIQILGKPTVGPNTRSRAVAPVVATNIPTSQPSLADKIVVSNLPIDVSEAQVKELFATTVGPLREVTLHYDSHGKSKGVATVVFNRKGDGNKAYTQYNNRLIDGS</sequence>
<dbReference type="InterPro" id="IPR051229">
    <property type="entry name" value="ALYREF_mRNA_export"/>
</dbReference>
<feature type="region of interest" description="Disordered" evidence="3">
    <location>
        <begin position="1"/>
        <end position="43"/>
    </location>
</feature>
<dbReference type="SMART" id="SM00360">
    <property type="entry name" value="RRM"/>
    <property type="match status" value="1"/>
</dbReference>
<evidence type="ECO:0000313" key="5">
    <source>
        <dbReference type="EMBL" id="TFK22462.1"/>
    </source>
</evidence>
<feature type="domain" description="RRM" evidence="4">
    <location>
        <begin position="63"/>
        <end position="132"/>
    </location>
</feature>
<dbReference type="OrthoDB" id="346839at2759"/>
<proteinExistence type="predicted"/>
<dbReference type="InterPro" id="IPR012677">
    <property type="entry name" value="Nucleotide-bd_a/b_plait_sf"/>
</dbReference>
<keyword evidence="1 2" id="KW-0694">RNA-binding</keyword>
<evidence type="ECO:0000256" key="1">
    <source>
        <dbReference type="ARBA" id="ARBA00022884"/>
    </source>
</evidence>
<dbReference type="EMBL" id="ML210240">
    <property type="protein sequence ID" value="TFK22462.1"/>
    <property type="molecule type" value="Genomic_DNA"/>
</dbReference>
<dbReference type="PANTHER" id="PTHR19965">
    <property type="entry name" value="RNA AND EXPORT FACTOR BINDING PROTEIN"/>
    <property type="match status" value="1"/>
</dbReference>
<protein>
    <recommendedName>
        <fullName evidence="4">RRM domain-containing protein</fullName>
    </recommendedName>
</protein>
<dbReference type="SUPFAM" id="SSF54928">
    <property type="entry name" value="RNA-binding domain, RBD"/>
    <property type="match status" value="1"/>
</dbReference>
<feature type="compositionally biased region" description="Basic residues" evidence="3">
    <location>
        <begin position="15"/>
        <end position="26"/>
    </location>
</feature>
<dbReference type="GO" id="GO:0003729">
    <property type="term" value="F:mRNA binding"/>
    <property type="evidence" value="ECO:0007669"/>
    <property type="project" value="TreeGrafter"/>
</dbReference>
<keyword evidence="6" id="KW-1185">Reference proteome</keyword>
<dbReference type="Gene3D" id="3.30.70.330">
    <property type="match status" value="1"/>
</dbReference>
<dbReference type="InterPro" id="IPR000504">
    <property type="entry name" value="RRM_dom"/>
</dbReference>
<evidence type="ECO:0000313" key="6">
    <source>
        <dbReference type="Proteomes" id="UP000307440"/>
    </source>
</evidence>
<dbReference type="GO" id="GO:0005634">
    <property type="term" value="C:nucleus"/>
    <property type="evidence" value="ECO:0007669"/>
    <property type="project" value="TreeGrafter"/>
</dbReference>
<organism evidence="5 6">
    <name type="scientific">Coprinopsis marcescibilis</name>
    <name type="common">Agaric fungus</name>
    <name type="synonym">Psathyrella marcescibilis</name>
    <dbReference type="NCBI Taxonomy" id="230819"/>
    <lineage>
        <taxon>Eukaryota</taxon>
        <taxon>Fungi</taxon>
        <taxon>Dikarya</taxon>
        <taxon>Basidiomycota</taxon>
        <taxon>Agaricomycotina</taxon>
        <taxon>Agaricomycetes</taxon>
        <taxon>Agaricomycetidae</taxon>
        <taxon>Agaricales</taxon>
        <taxon>Agaricineae</taxon>
        <taxon>Psathyrellaceae</taxon>
        <taxon>Coprinopsis</taxon>
    </lineage>
</organism>
<evidence type="ECO:0000256" key="3">
    <source>
        <dbReference type="SAM" id="MobiDB-lite"/>
    </source>
</evidence>
<accession>A0A5C3KQ02</accession>
<dbReference type="Pfam" id="PF00076">
    <property type="entry name" value="RRM_1"/>
    <property type="match status" value="1"/>
</dbReference>
<gene>
    <name evidence="5" type="ORF">FA15DRAFT_596077</name>
</gene>
<dbReference type="AlphaFoldDB" id="A0A5C3KQ02"/>
<evidence type="ECO:0000259" key="4">
    <source>
        <dbReference type="PROSITE" id="PS50102"/>
    </source>
</evidence>
<dbReference type="PROSITE" id="PS50102">
    <property type="entry name" value="RRM"/>
    <property type="match status" value="1"/>
</dbReference>
<dbReference type="Proteomes" id="UP000307440">
    <property type="component" value="Unassembled WGS sequence"/>
</dbReference>
<evidence type="ECO:0000256" key="2">
    <source>
        <dbReference type="PROSITE-ProRule" id="PRU00176"/>
    </source>
</evidence>
<dbReference type="InterPro" id="IPR035979">
    <property type="entry name" value="RBD_domain_sf"/>
</dbReference>
<name>A0A5C3KQ02_COPMA</name>
<reference evidence="5 6" key="1">
    <citation type="journal article" date="2019" name="Nat. Ecol. Evol.">
        <title>Megaphylogeny resolves global patterns of mushroom evolution.</title>
        <authorList>
            <person name="Varga T."/>
            <person name="Krizsan K."/>
            <person name="Foldi C."/>
            <person name="Dima B."/>
            <person name="Sanchez-Garcia M."/>
            <person name="Sanchez-Ramirez S."/>
            <person name="Szollosi G.J."/>
            <person name="Szarkandi J.G."/>
            <person name="Papp V."/>
            <person name="Albert L."/>
            <person name="Andreopoulos W."/>
            <person name="Angelini C."/>
            <person name="Antonin V."/>
            <person name="Barry K.W."/>
            <person name="Bougher N.L."/>
            <person name="Buchanan P."/>
            <person name="Buyck B."/>
            <person name="Bense V."/>
            <person name="Catcheside P."/>
            <person name="Chovatia M."/>
            <person name="Cooper J."/>
            <person name="Damon W."/>
            <person name="Desjardin D."/>
            <person name="Finy P."/>
            <person name="Geml J."/>
            <person name="Haridas S."/>
            <person name="Hughes K."/>
            <person name="Justo A."/>
            <person name="Karasinski D."/>
            <person name="Kautmanova I."/>
            <person name="Kiss B."/>
            <person name="Kocsube S."/>
            <person name="Kotiranta H."/>
            <person name="LaButti K.M."/>
            <person name="Lechner B.E."/>
            <person name="Liimatainen K."/>
            <person name="Lipzen A."/>
            <person name="Lukacs Z."/>
            <person name="Mihaltcheva S."/>
            <person name="Morgado L.N."/>
            <person name="Niskanen T."/>
            <person name="Noordeloos M.E."/>
            <person name="Ohm R.A."/>
            <person name="Ortiz-Santana B."/>
            <person name="Ovrebo C."/>
            <person name="Racz N."/>
            <person name="Riley R."/>
            <person name="Savchenko A."/>
            <person name="Shiryaev A."/>
            <person name="Soop K."/>
            <person name="Spirin V."/>
            <person name="Szebenyi C."/>
            <person name="Tomsovsky M."/>
            <person name="Tulloss R.E."/>
            <person name="Uehling J."/>
            <person name="Grigoriev I.V."/>
            <person name="Vagvolgyi C."/>
            <person name="Papp T."/>
            <person name="Martin F.M."/>
            <person name="Miettinen O."/>
            <person name="Hibbett D.S."/>
            <person name="Nagy L.G."/>
        </authorList>
    </citation>
    <scope>NUCLEOTIDE SEQUENCE [LARGE SCALE GENOMIC DNA]</scope>
    <source>
        <strain evidence="5 6">CBS 121175</strain>
    </source>
</reference>
<dbReference type="PANTHER" id="PTHR19965:SF35">
    <property type="entry name" value="RNA ANNEALING PROTEIN YRA1"/>
    <property type="match status" value="1"/>
</dbReference>